<gene>
    <name evidence="6" type="ORF">EMQ25_07780</name>
</gene>
<dbReference type="AlphaFoldDB" id="A0A433XFX0"/>
<dbReference type="Proteomes" id="UP000281547">
    <property type="component" value="Unassembled WGS sequence"/>
</dbReference>
<comment type="caution">
    <text evidence="6">The sequence shown here is derived from an EMBL/GenBank/DDBJ whole genome shotgun (WGS) entry which is preliminary data.</text>
</comment>
<comment type="subcellular location">
    <subcellularLocation>
        <location evidence="1">Membrane</location>
    </subcellularLocation>
</comment>
<evidence type="ECO:0000313" key="7">
    <source>
        <dbReference type="Proteomes" id="UP000281547"/>
    </source>
</evidence>
<dbReference type="Gene3D" id="1.20.120.550">
    <property type="entry name" value="Membrane associated eicosanoid/glutathione metabolism-like domain"/>
    <property type="match status" value="1"/>
</dbReference>
<proteinExistence type="predicted"/>
<dbReference type="SUPFAM" id="SSF161084">
    <property type="entry name" value="MAPEG domain-like"/>
    <property type="match status" value="1"/>
</dbReference>
<dbReference type="Pfam" id="PF01124">
    <property type="entry name" value="MAPEG"/>
    <property type="match status" value="1"/>
</dbReference>
<dbReference type="EMBL" id="RZNJ01000002">
    <property type="protein sequence ID" value="RUT33017.1"/>
    <property type="molecule type" value="Genomic_DNA"/>
</dbReference>
<feature type="transmembrane region" description="Helical" evidence="5">
    <location>
        <begin position="86"/>
        <end position="106"/>
    </location>
</feature>
<evidence type="ECO:0000256" key="3">
    <source>
        <dbReference type="ARBA" id="ARBA00022989"/>
    </source>
</evidence>
<dbReference type="InterPro" id="IPR023352">
    <property type="entry name" value="MAPEG-like_dom_sf"/>
</dbReference>
<feature type="transmembrane region" description="Helical" evidence="5">
    <location>
        <begin position="112"/>
        <end position="130"/>
    </location>
</feature>
<feature type="transmembrane region" description="Helical" evidence="5">
    <location>
        <begin position="142"/>
        <end position="163"/>
    </location>
</feature>
<evidence type="ECO:0000313" key="6">
    <source>
        <dbReference type="EMBL" id="RUT33017.1"/>
    </source>
</evidence>
<dbReference type="InterPro" id="IPR001129">
    <property type="entry name" value="Membr-assoc_MAPEG"/>
</dbReference>
<keyword evidence="4 5" id="KW-0472">Membrane</keyword>
<organism evidence="6 7">
    <name type="scientific">Arsenicitalea aurantiaca</name>
    <dbReference type="NCBI Taxonomy" id="1783274"/>
    <lineage>
        <taxon>Bacteria</taxon>
        <taxon>Pseudomonadati</taxon>
        <taxon>Pseudomonadota</taxon>
        <taxon>Alphaproteobacteria</taxon>
        <taxon>Hyphomicrobiales</taxon>
        <taxon>Devosiaceae</taxon>
        <taxon>Arsenicitalea</taxon>
    </lineage>
</organism>
<keyword evidence="7" id="KW-1185">Reference proteome</keyword>
<evidence type="ECO:0000256" key="1">
    <source>
        <dbReference type="ARBA" id="ARBA00004370"/>
    </source>
</evidence>
<reference evidence="6 7" key="1">
    <citation type="journal article" date="2016" name="Int. J. Syst. Evol. Microbiol.">
        <title>Arsenicitalea aurantiaca gen. nov., sp. nov., a new member of the family Hyphomicrobiaceae, isolated from high-arsenic sediment.</title>
        <authorList>
            <person name="Mu Y."/>
            <person name="Zhou L."/>
            <person name="Zeng X.C."/>
            <person name="Liu L."/>
            <person name="Pan Y."/>
            <person name="Chen X."/>
            <person name="Wang J."/>
            <person name="Li S."/>
            <person name="Li W.J."/>
            <person name="Wang Y."/>
        </authorList>
    </citation>
    <scope>NUCLEOTIDE SEQUENCE [LARGE SCALE GENOMIC DNA]</scope>
    <source>
        <strain evidence="6 7">42-50</strain>
    </source>
</reference>
<evidence type="ECO:0000256" key="5">
    <source>
        <dbReference type="SAM" id="Phobius"/>
    </source>
</evidence>
<keyword evidence="2 5" id="KW-0812">Transmembrane</keyword>
<evidence type="ECO:0000256" key="2">
    <source>
        <dbReference type="ARBA" id="ARBA00022692"/>
    </source>
</evidence>
<protein>
    <submittedName>
        <fullName evidence="6">MAPEG family protein</fullName>
    </submittedName>
</protein>
<sequence>MRPGNGLNPQPIRRRAVDRTAPRWSLRQIAPEAPMLLIIFIVLLLVFIQNVIPGYLLTQQVGPEMQMGARDNLPEPTPALGRARRALANLHETLPIFLTLAILVLVLGEDGWLPVLGGVVYIAGRIGHFYCYMKALSPWRSIAFTISLVGMGLVALPLMPHLWS</sequence>
<accession>A0A433XFX0</accession>
<evidence type="ECO:0000256" key="4">
    <source>
        <dbReference type="ARBA" id="ARBA00023136"/>
    </source>
</evidence>
<keyword evidence="3 5" id="KW-1133">Transmembrane helix</keyword>
<name>A0A433XFX0_9HYPH</name>
<feature type="transmembrane region" description="Helical" evidence="5">
    <location>
        <begin position="35"/>
        <end position="57"/>
    </location>
</feature>
<dbReference type="GO" id="GO:0016020">
    <property type="term" value="C:membrane"/>
    <property type="evidence" value="ECO:0007669"/>
    <property type="project" value="UniProtKB-SubCell"/>
</dbReference>